<organism evidence="4 5">
    <name type="scientific">Brassica oleracea var. oleracea</name>
    <dbReference type="NCBI Taxonomy" id="109376"/>
    <lineage>
        <taxon>Eukaryota</taxon>
        <taxon>Viridiplantae</taxon>
        <taxon>Streptophyta</taxon>
        <taxon>Embryophyta</taxon>
        <taxon>Tracheophyta</taxon>
        <taxon>Spermatophyta</taxon>
        <taxon>Magnoliopsida</taxon>
        <taxon>eudicotyledons</taxon>
        <taxon>Gunneridae</taxon>
        <taxon>Pentapetalae</taxon>
        <taxon>rosids</taxon>
        <taxon>malvids</taxon>
        <taxon>Brassicales</taxon>
        <taxon>Brassicaceae</taxon>
        <taxon>Brassiceae</taxon>
        <taxon>Brassica</taxon>
    </lineage>
</organism>
<dbReference type="PANTHER" id="PTHR24414:SF148">
    <property type="entry name" value="F-BOX DOMAIN-CONTAINING PROTEIN"/>
    <property type="match status" value="1"/>
</dbReference>
<dbReference type="InterPro" id="IPR050354">
    <property type="entry name" value="F-box/kelch-repeat_ARATH"/>
</dbReference>
<dbReference type="Proteomes" id="UP000032141">
    <property type="component" value="Chromosome C9"/>
</dbReference>
<dbReference type="InterPro" id="IPR015915">
    <property type="entry name" value="Kelch-typ_b-propeller"/>
</dbReference>
<accession>A0A0D3EBE8</accession>
<dbReference type="InterPro" id="IPR006652">
    <property type="entry name" value="Kelch_1"/>
</dbReference>
<dbReference type="HOGENOM" id="CLU_032521_1_2_1"/>
<dbReference type="OMA" id="WEQKRIM"/>
<feature type="domain" description="F-box" evidence="2">
    <location>
        <begin position="27"/>
        <end position="63"/>
    </location>
</feature>
<reference evidence="4" key="2">
    <citation type="submission" date="2015-03" db="UniProtKB">
        <authorList>
            <consortium name="EnsemblPlants"/>
        </authorList>
    </citation>
    <scope>IDENTIFICATION</scope>
</reference>
<keyword evidence="5" id="KW-1185">Reference proteome</keyword>
<dbReference type="eggNOG" id="KOG1072">
    <property type="taxonomic scope" value="Eukaryota"/>
</dbReference>
<dbReference type="Pfam" id="PF00646">
    <property type="entry name" value="F-box"/>
    <property type="match status" value="1"/>
</dbReference>
<evidence type="ECO:0000259" key="3">
    <source>
        <dbReference type="Pfam" id="PF25210"/>
    </source>
</evidence>
<evidence type="ECO:0000256" key="1">
    <source>
        <dbReference type="SAM" id="MobiDB-lite"/>
    </source>
</evidence>
<dbReference type="Gene3D" id="2.120.10.80">
    <property type="entry name" value="Kelch-type beta propeller"/>
    <property type="match status" value="1"/>
</dbReference>
<dbReference type="EnsemblPlants" id="Bo9g120780.1">
    <property type="protein sequence ID" value="Bo9g120780.1"/>
    <property type="gene ID" value="Bo9g120780"/>
</dbReference>
<sequence length="388" mass="43910">MSSHEEQPHQEKRQRKEEASPISCSSDDLVLNCLARVWRSDHAALSLVSKSYRSLVASPDLYKIRSLIGRTETYVYVCLRILRRRKTLDASDLIPIPSLSSQPVEASSVVVLDSGIYVIGGLIDGEKRTSDVWSLDCWTHVWHPVPSMGAARAYGAAGVVDGKIYVFGGCDVHDDCGEVFDPNTQTWDNLPPMPKRKGGNKHIHDSMVRVHKVYAVDETERTFYYSPREGKWGTGNRGQLVGKPRDWCMIDNLLFCLSRNGTLFWCEPDELDLHGTEMVMNTEEILDRWEQKRIMHGMATLKMSKYGLIDKFEGLHPGARMCSSGGNIVLFWDRPKLGHLHIWSAEISLERLQVGEIWGNIEWSNIVMPADESFQEPKKVLHSVSVTL</sequence>
<feature type="domain" description="FKB95-like N-terminal Kelch" evidence="3">
    <location>
        <begin position="87"/>
        <end position="368"/>
    </location>
</feature>
<evidence type="ECO:0000313" key="4">
    <source>
        <dbReference type="EnsemblPlants" id="Bo9g120780.1"/>
    </source>
</evidence>
<dbReference type="AlphaFoldDB" id="A0A0D3EBE8"/>
<evidence type="ECO:0008006" key="6">
    <source>
        <dbReference type="Google" id="ProtNLM"/>
    </source>
</evidence>
<dbReference type="CDD" id="cd22152">
    <property type="entry name" value="F-box_AtAFR-like"/>
    <property type="match status" value="1"/>
</dbReference>
<dbReference type="Pfam" id="PF25210">
    <property type="entry name" value="Kelch_FKB95"/>
    <property type="match status" value="1"/>
</dbReference>
<dbReference type="SUPFAM" id="SSF117281">
    <property type="entry name" value="Kelch motif"/>
    <property type="match status" value="1"/>
</dbReference>
<name>A0A0D3EBE8_BRAOL</name>
<dbReference type="SMART" id="SM00612">
    <property type="entry name" value="Kelch"/>
    <property type="match status" value="2"/>
</dbReference>
<feature type="compositionally biased region" description="Basic and acidic residues" evidence="1">
    <location>
        <begin position="1"/>
        <end position="19"/>
    </location>
</feature>
<proteinExistence type="predicted"/>
<reference evidence="4 5" key="1">
    <citation type="journal article" date="2014" name="Genome Biol.">
        <title>Transcriptome and methylome profiling reveals relics of genome dominance in the mesopolyploid Brassica oleracea.</title>
        <authorList>
            <person name="Parkin I.A."/>
            <person name="Koh C."/>
            <person name="Tang H."/>
            <person name="Robinson S.J."/>
            <person name="Kagale S."/>
            <person name="Clarke W.E."/>
            <person name="Town C.D."/>
            <person name="Nixon J."/>
            <person name="Krishnakumar V."/>
            <person name="Bidwell S.L."/>
            <person name="Denoeud F."/>
            <person name="Belcram H."/>
            <person name="Links M.G."/>
            <person name="Just J."/>
            <person name="Clarke C."/>
            <person name="Bender T."/>
            <person name="Huebert T."/>
            <person name="Mason A.S."/>
            <person name="Pires J.C."/>
            <person name="Barker G."/>
            <person name="Moore J."/>
            <person name="Walley P.G."/>
            <person name="Manoli S."/>
            <person name="Batley J."/>
            <person name="Edwards D."/>
            <person name="Nelson M.N."/>
            <person name="Wang X."/>
            <person name="Paterson A.H."/>
            <person name="King G."/>
            <person name="Bancroft I."/>
            <person name="Chalhoub B."/>
            <person name="Sharpe A.G."/>
        </authorList>
    </citation>
    <scope>NUCLEOTIDE SEQUENCE</scope>
    <source>
        <strain evidence="4 5">cv. TO1000</strain>
    </source>
</reference>
<protein>
    <recommendedName>
        <fullName evidence="6">F-box domain-containing protein</fullName>
    </recommendedName>
</protein>
<dbReference type="Gramene" id="Bo9g120780.1">
    <property type="protein sequence ID" value="Bo9g120780.1"/>
    <property type="gene ID" value="Bo9g120780"/>
</dbReference>
<feature type="region of interest" description="Disordered" evidence="1">
    <location>
        <begin position="1"/>
        <end position="21"/>
    </location>
</feature>
<evidence type="ECO:0000313" key="5">
    <source>
        <dbReference type="Proteomes" id="UP000032141"/>
    </source>
</evidence>
<dbReference type="InterPro" id="IPR057499">
    <property type="entry name" value="Kelch_FKB95"/>
</dbReference>
<dbReference type="InterPro" id="IPR001810">
    <property type="entry name" value="F-box_dom"/>
</dbReference>
<dbReference type="PANTHER" id="PTHR24414">
    <property type="entry name" value="F-BOX/KELCH-REPEAT PROTEIN SKIP4"/>
    <property type="match status" value="1"/>
</dbReference>
<evidence type="ECO:0000259" key="2">
    <source>
        <dbReference type="Pfam" id="PF00646"/>
    </source>
</evidence>